<gene>
    <name evidence="2" type="ORF">GX662_10480</name>
</gene>
<comment type="caution">
    <text evidence="2">The sequence shown here is derived from an EMBL/GenBank/DDBJ whole genome shotgun (WGS) entry which is preliminary data.</text>
</comment>
<feature type="domain" description="Xylose isomerase-like TIM barrel" evidence="1">
    <location>
        <begin position="30"/>
        <end position="236"/>
    </location>
</feature>
<dbReference type="InterPro" id="IPR013022">
    <property type="entry name" value="Xyl_isomerase-like_TIM-brl"/>
</dbReference>
<dbReference type="GO" id="GO:0016853">
    <property type="term" value="F:isomerase activity"/>
    <property type="evidence" value="ECO:0007669"/>
    <property type="project" value="UniProtKB-KW"/>
</dbReference>
<dbReference type="Proteomes" id="UP000589373">
    <property type="component" value="Unassembled WGS sequence"/>
</dbReference>
<dbReference type="Pfam" id="PF01261">
    <property type="entry name" value="AP_endonuc_2"/>
    <property type="match status" value="1"/>
</dbReference>
<protein>
    <submittedName>
        <fullName evidence="2">Sugar phosphate isomerase/epimerase</fullName>
    </submittedName>
</protein>
<dbReference type="Gene3D" id="3.20.20.150">
    <property type="entry name" value="Divalent-metal-dependent TIM barrel enzymes"/>
    <property type="match status" value="1"/>
</dbReference>
<accession>A0A847D5T2</accession>
<keyword evidence="2" id="KW-0413">Isomerase</keyword>
<evidence type="ECO:0000313" key="3">
    <source>
        <dbReference type="Proteomes" id="UP000589373"/>
    </source>
</evidence>
<dbReference type="PANTHER" id="PTHR12110">
    <property type="entry name" value="HYDROXYPYRUVATE ISOMERASE"/>
    <property type="match status" value="1"/>
</dbReference>
<dbReference type="SUPFAM" id="SSF51658">
    <property type="entry name" value="Xylose isomerase-like"/>
    <property type="match status" value="1"/>
</dbReference>
<dbReference type="EMBL" id="JAAZCD010000234">
    <property type="protein sequence ID" value="NLD32661.1"/>
    <property type="molecule type" value="Genomic_DNA"/>
</dbReference>
<dbReference type="InterPro" id="IPR036237">
    <property type="entry name" value="Xyl_isomerase-like_sf"/>
</dbReference>
<organism evidence="2 3">
    <name type="scientific">Trichococcus flocculiformis</name>
    <dbReference type="NCBI Taxonomy" id="82803"/>
    <lineage>
        <taxon>Bacteria</taxon>
        <taxon>Bacillati</taxon>
        <taxon>Bacillota</taxon>
        <taxon>Bacilli</taxon>
        <taxon>Lactobacillales</taxon>
        <taxon>Carnobacteriaceae</taxon>
        <taxon>Trichococcus</taxon>
    </lineage>
</organism>
<reference evidence="2 3" key="1">
    <citation type="journal article" date="2020" name="Biotechnol. Biofuels">
        <title>New insights from the biogas microbiome by comprehensive genome-resolved metagenomics of nearly 1600 species originating from multiple anaerobic digesters.</title>
        <authorList>
            <person name="Campanaro S."/>
            <person name="Treu L."/>
            <person name="Rodriguez-R L.M."/>
            <person name="Kovalovszki A."/>
            <person name="Ziels R.M."/>
            <person name="Maus I."/>
            <person name="Zhu X."/>
            <person name="Kougias P.G."/>
            <person name="Basile A."/>
            <person name="Luo G."/>
            <person name="Schluter A."/>
            <person name="Konstantinidis K.T."/>
            <person name="Angelidaki I."/>
        </authorList>
    </citation>
    <scope>NUCLEOTIDE SEQUENCE [LARGE SCALE GENOMIC DNA]</scope>
    <source>
        <strain evidence="2">AS07pgkLD_105</strain>
    </source>
</reference>
<dbReference type="InterPro" id="IPR050312">
    <property type="entry name" value="IolE/XylAMocC-like"/>
</dbReference>
<name>A0A847D5T2_9LACT</name>
<evidence type="ECO:0000313" key="2">
    <source>
        <dbReference type="EMBL" id="NLD32661.1"/>
    </source>
</evidence>
<dbReference type="AlphaFoldDB" id="A0A847D5T2"/>
<proteinExistence type="predicted"/>
<evidence type="ECO:0000259" key="1">
    <source>
        <dbReference type="Pfam" id="PF01261"/>
    </source>
</evidence>
<sequence length="260" mass="29933">MTNTYLSTPLMWNHSIEEIFRTAKEQRMGLEIFHQQMDYHGVAIEELQRLIAAYELEVFVHAYSWDLNLCALQESVRAVSVLETKKSIAFAHALGAKDVTIHPGRLSIGLEETVHDGYMQASMKELMAYADECNQPISFEIMEPVGKEFITDRHVLERVAGDLWERMYVTLDVAHCRDEEMVLDHLNKLPRIRKLHLSNRTERQYHTPLGEGVLDFGKLSPAILASGLPIVIEGMDLGLERKVLKKNITYLKEEFFDEME</sequence>